<gene>
    <name evidence="11" type="ordered locus">Cyan7425_4550</name>
</gene>
<accession>B8HKL4</accession>
<dbReference type="KEGG" id="cyn:Cyan7425_4550"/>
<dbReference type="PIRSF" id="PIRSF000647">
    <property type="entry name" value="Ser/Thr_PK_SpkB"/>
    <property type="match status" value="1"/>
</dbReference>
<evidence type="ECO:0000256" key="7">
    <source>
        <dbReference type="ARBA" id="ARBA00048679"/>
    </source>
</evidence>
<dbReference type="EC" id="2.7.11.1" evidence="8"/>
<organism evidence="11">
    <name type="scientific">Cyanothece sp. (strain PCC 7425 / ATCC 29141)</name>
    <dbReference type="NCBI Taxonomy" id="395961"/>
    <lineage>
        <taxon>Bacteria</taxon>
        <taxon>Bacillati</taxon>
        <taxon>Cyanobacteriota</taxon>
        <taxon>Cyanophyceae</taxon>
        <taxon>Gomontiellales</taxon>
        <taxon>Cyanothecaceae</taxon>
        <taxon>Cyanothece</taxon>
    </lineage>
</organism>
<keyword evidence="4 8" id="KW-0418">Kinase</keyword>
<evidence type="ECO:0000256" key="5">
    <source>
        <dbReference type="ARBA" id="ARBA00022840"/>
    </source>
</evidence>
<dbReference type="CDD" id="cd14014">
    <property type="entry name" value="STKc_PknB_like"/>
    <property type="match status" value="1"/>
</dbReference>
<evidence type="ECO:0000313" key="11">
    <source>
        <dbReference type="EMBL" id="ACL46858.1"/>
    </source>
</evidence>
<keyword evidence="2 8" id="KW-0808">Transferase</keyword>
<dbReference type="SUPFAM" id="SSF141571">
    <property type="entry name" value="Pentapeptide repeat-like"/>
    <property type="match status" value="1"/>
</dbReference>
<evidence type="ECO:0000256" key="4">
    <source>
        <dbReference type="ARBA" id="ARBA00022777"/>
    </source>
</evidence>
<comment type="similarity">
    <text evidence="8">Belongs to the protein kinase superfamily. Ser/Thr protein kinase family.</text>
</comment>
<evidence type="ECO:0000256" key="3">
    <source>
        <dbReference type="ARBA" id="ARBA00022741"/>
    </source>
</evidence>
<feature type="domain" description="Protein kinase" evidence="10">
    <location>
        <begin position="34"/>
        <end position="302"/>
    </location>
</feature>
<keyword evidence="5 8" id="KW-0067">ATP-binding</keyword>
<dbReference type="PROSITE" id="PS00107">
    <property type="entry name" value="PROTEIN_KINASE_ATP"/>
    <property type="match status" value="1"/>
</dbReference>
<protein>
    <recommendedName>
        <fullName evidence="8">Serine/threonine-protein kinase B</fullName>
        <ecNumber evidence="8">2.7.11.1</ecNumber>
    </recommendedName>
</protein>
<dbReference type="AlphaFoldDB" id="B8HKL4"/>
<name>B8HKL4_CYAP4</name>
<dbReference type="OrthoDB" id="428645at2"/>
<dbReference type="STRING" id="395961.Cyan7425_4550"/>
<dbReference type="InterPro" id="IPR016252">
    <property type="entry name" value="Ser/Thr_kinase_SpkB"/>
</dbReference>
<dbReference type="Gene3D" id="2.160.20.80">
    <property type="entry name" value="E3 ubiquitin-protein ligase SopA"/>
    <property type="match status" value="1"/>
</dbReference>
<dbReference type="HOGENOM" id="CLU_000288_135_5_3"/>
<evidence type="ECO:0000259" key="10">
    <source>
        <dbReference type="PROSITE" id="PS50011"/>
    </source>
</evidence>
<feature type="binding site" evidence="9">
    <location>
        <position position="65"/>
    </location>
    <ligand>
        <name>ATP</name>
        <dbReference type="ChEBI" id="CHEBI:30616"/>
    </ligand>
</feature>
<dbReference type="PANTHER" id="PTHR24363">
    <property type="entry name" value="SERINE/THREONINE PROTEIN KINASE"/>
    <property type="match status" value="1"/>
</dbReference>
<dbReference type="Gene3D" id="3.30.200.20">
    <property type="entry name" value="Phosphorylase Kinase, domain 1"/>
    <property type="match status" value="1"/>
</dbReference>
<reference evidence="11" key="1">
    <citation type="submission" date="2009-01" db="EMBL/GenBank/DDBJ databases">
        <title>Complete sequence of chromosome Cyanothece sp. PCC 7425.</title>
        <authorList>
            <consortium name="US DOE Joint Genome Institute"/>
            <person name="Lucas S."/>
            <person name="Copeland A."/>
            <person name="Lapidus A."/>
            <person name="Glavina del Rio T."/>
            <person name="Dalin E."/>
            <person name="Tice H."/>
            <person name="Bruce D."/>
            <person name="Goodwin L."/>
            <person name="Pitluck S."/>
            <person name="Sims D."/>
            <person name="Meineke L."/>
            <person name="Brettin T."/>
            <person name="Detter J.C."/>
            <person name="Han C."/>
            <person name="Larimer F."/>
            <person name="Land M."/>
            <person name="Hauser L."/>
            <person name="Kyrpides N."/>
            <person name="Ovchinnikova G."/>
            <person name="Liberton M."/>
            <person name="Stoeckel J."/>
            <person name="Banerjee A."/>
            <person name="Singh A."/>
            <person name="Page L."/>
            <person name="Sato H."/>
            <person name="Zhao L."/>
            <person name="Sherman L."/>
            <person name="Pakrasi H."/>
            <person name="Richardson P."/>
        </authorList>
    </citation>
    <scope>NUCLEOTIDE SEQUENCE</scope>
    <source>
        <strain evidence="11">PCC 7425</strain>
    </source>
</reference>
<dbReference type="SUPFAM" id="SSF56112">
    <property type="entry name" value="Protein kinase-like (PK-like)"/>
    <property type="match status" value="1"/>
</dbReference>
<evidence type="ECO:0000256" key="6">
    <source>
        <dbReference type="ARBA" id="ARBA00047899"/>
    </source>
</evidence>
<dbReference type="InterPro" id="IPR001646">
    <property type="entry name" value="5peptide_repeat"/>
</dbReference>
<dbReference type="NCBIfam" id="NF045510">
    <property type="entry name" value="4Cys_prefix_kin"/>
    <property type="match status" value="1"/>
</dbReference>
<evidence type="ECO:0000256" key="1">
    <source>
        <dbReference type="ARBA" id="ARBA00022527"/>
    </source>
</evidence>
<dbReference type="GO" id="GO:0004674">
    <property type="term" value="F:protein serine/threonine kinase activity"/>
    <property type="evidence" value="ECO:0007669"/>
    <property type="project" value="UniProtKB-UniRule"/>
</dbReference>
<dbReference type="GO" id="GO:0106310">
    <property type="term" value="F:protein serine kinase activity"/>
    <property type="evidence" value="ECO:0007669"/>
    <property type="project" value="RHEA"/>
</dbReference>
<evidence type="ECO:0000256" key="9">
    <source>
        <dbReference type="PROSITE-ProRule" id="PRU10141"/>
    </source>
</evidence>
<dbReference type="InterPro" id="IPR000719">
    <property type="entry name" value="Prot_kinase_dom"/>
</dbReference>
<keyword evidence="1 8" id="KW-0723">Serine/threonine-protein kinase</keyword>
<dbReference type="EMBL" id="CP001344">
    <property type="protein sequence ID" value="ACL46858.1"/>
    <property type="molecule type" value="Genomic_DNA"/>
</dbReference>
<comment type="catalytic activity">
    <reaction evidence="6 8">
        <text>L-threonyl-[protein] + ATP = O-phospho-L-threonyl-[protein] + ADP + H(+)</text>
        <dbReference type="Rhea" id="RHEA:46608"/>
        <dbReference type="Rhea" id="RHEA-COMP:11060"/>
        <dbReference type="Rhea" id="RHEA-COMP:11605"/>
        <dbReference type="ChEBI" id="CHEBI:15378"/>
        <dbReference type="ChEBI" id="CHEBI:30013"/>
        <dbReference type="ChEBI" id="CHEBI:30616"/>
        <dbReference type="ChEBI" id="CHEBI:61977"/>
        <dbReference type="ChEBI" id="CHEBI:456216"/>
        <dbReference type="EC" id="2.7.11.1"/>
    </reaction>
</comment>
<comment type="catalytic activity">
    <reaction evidence="7 8">
        <text>L-seryl-[protein] + ATP = O-phospho-L-seryl-[protein] + ADP + H(+)</text>
        <dbReference type="Rhea" id="RHEA:17989"/>
        <dbReference type="Rhea" id="RHEA-COMP:9863"/>
        <dbReference type="Rhea" id="RHEA-COMP:11604"/>
        <dbReference type="ChEBI" id="CHEBI:15378"/>
        <dbReference type="ChEBI" id="CHEBI:29999"/>
        <dbReference type="ChEBI" id="CHEBI:30616"/>
        <dbReference type="ChEBI" id="CHEBI:83421"/>
        <dbReference type="ChEBI" id="CHEBI:456216"/>
        <dbReference type="EC" id="2.7.11.1"/>
    </reaction>
</comment>
<dbReference type="GO" id="GO:0005524">
    <property type="term" value="F:ATP binding"/>
    <property type="evidence" value="ECO:0007669"/>
    <property type="project" value="UniProtKB-UniRule"/>
</dbReference>
<dbReference type="Gene3D" id="1.10.510.10">
    <property type="entry name" value="Transferase(Phosphotransferase) domain 1"/>
    <property type="match status" value="1"/>
</dbReference>
<dbReference type="Pfam" id="PF00069">
    <property type="entry name" value="Pkinase"/>
    <property type="match status" value="1"/>
</dbReference>
<evidence type="ECO:0000256" key="2">
    <source>
        <dbReference type="ARBA" id="ARBA00022679"/>
    </source>
</evidence>
<dbReference type="InterPro" id="IPR011009">
    <property type="entry name" value="Kinase-like_dom_sf"/>
</dbReference>
<dbReference type="PANTHER" id="PTHR24363:SF0">
    <property type="entry name" value="SERINE_THREONINE KINASE LIKE DOMAIN CONTAINING 1"/>
    <property type="match status" value="1"/>
</dbReference>
<dbReference type="eggNOG" id="COG1357">
    <property type="taxonomic scope" value="Bacteria"/>
</dbReference>
<dbReference type="InterPro" id="IPR017441">
    <property type="entry name" value="Protein_kinase_ATP_BS"/>
</dbReference>
<keyword evidence="3 8" id="KW-0547">Nucleotide-binding</keyword>
<dbReference type="SMART" id="SM00220">
    <property type="entry name" value="S_TKc"/>
    <property type="match status" value="1"/>
</dbReference>
<proteinExistence type="inferred from homology"/>
<dbReference type="Pfam" id="PF00805">
    <property type="entry name" value="Pentapeptide"/>
    <property type="match status" value="3"/>
</dbReference>
<sequence>MSYCLNPTCTKPENSDQAEFCQTCGKKLVLRDRYRISKVLGRGGFGTTFLSVDMGLPGQPTCVVKQLRPAVSAPQVLQMARELFQREAATLGKVGNHPQLPRLLDYFELGQEFYLVQDYIAGATLQQEVRRGGVLNEAAVRSVLTEVLPILDYLHGQEVIHRDIKPANLIRRSIDNRLVLIDFGAVKDQVNAAVMSNPEEHSTFTSFAVGTPGYAPPEQLAMRPVYASDLYALGVTCVFLLTGKSPKDLNYDAKTGLFLWHDLVNISPRLREILDKMLELSLRDRYQSAQEVLRVLDLQPHLDQLAQGLSIQHTQPIQPTPVKAPEPLPSSVASPAARHAGAIRSQQARLEAAGISTRPRGGRSSETGDLSVAVKGPVTGAMKGQTGVASKTKLDAAKLIEAYRKGRRDFTNQDLRSLVLRKAYLAEAVFHQAQLNNTDLQGANLFNANLGRASLTKANLRDANLQKAYLSYADLAGADLRGANLSDAYLSNANLRGTNLCGANLSGATVTEEQLALAHTNWRTRR</sequence>
<evidence type="ECO:0000256" key="8">
    <source>
        <dbReference type="PIRNR" id="PIRNR000647"/>
    </source>
</evidence>
<dbReference type="PROSITE" id="PS50011">
    <property type="entry name" value="PROTEIN_KINASE_DOM"/>
    <property type="match status" value="1"/>
</dbReference>
<dbReference type="eggNOG" id="COG0515">
    <property type="taxonomic scope" value="Bacteria"/>
</dbReference>